<dbReference type="AlphaFoldDB" id="C0E177"/>
<comment type="caution">
    <text evidence="4">The sequence shown here is derived from an EMBL/GenBank/DDBJ whole genome shotgun (WGS) entry which is preliminary data.</text>
</comment>
<feature type="compositionally biased region" description="Acidic residues" evidence="1">
    <location>
        <begin position="16"/>
        <end position="30"/>
    </location>
</feature>
<protein>
    <recommendedName>
        <fullName evidence="3">DUF8176 domain-containing protein</fullName>
    </recommendedName>
</protein>
<keyword evidence="2" id="KW-0472">Membrane</keyword>
<evidence type="ECO:0000259" key="3">
    <source>
        <dbReference type="Pfam" id="PF26527"/>
    </source>
</evidence>
<dbReference type="HOGENOM" id="CLU_1145687_0_0_11"/>
<feature type="region of interest" description="Disordered" evidence="1">
    <location>
        <begin position="11"/>
        <end position="52"/>
    </location>
</feature>
<dbReference type="Pfam" id="PF26527">
    <property type="entry name" value="DUF8176"/>
    <property type="match status" value="1"/>
</dbReference>
<reference evidence="4 5" key="1">
    <citation type="submission" date="2009-01" db="EMBL/GenBank/DDBJ databases">
        <authorList>
            <person name="Fulton L."/>
            <person name="Clifton S."/>
            <person name="Chinwalla A.T."/>
            <person name="Mitreva M."/>
            <person name="Sodergren E."/>
            <person name="Weinstock G."/>
            <person name="Clifton S."/>
            <person name="Dooling D.J."/>
            <person name="Fulton B."/>
            <person name="Minx P."/>
            <person name="Pepin K.H."/>
            <person name="Johnson M."/>
            <person name="Bhonagiri V."/>
            <person name="Nash W.E."/>
            <person name="Mardis E.R."/>
            <person name="Wilson R.K."/>
        </authorList>
    </citation>
    <scope>NUCLEOTIDE SEQUENCE [LARGE SCALE GENOMIC DNA]</scope>
    <source>
        <strain evidence="4 5">ATCC 33806</strain>
    </source>
</reference>
<dbReference type="Proteomes" id="UP000006247">
    <property type="component" value="Unassembled WGS sequence"/>
</dbReference>
<feature type="region of interest" description="Disordered" evidence="1">
    <location>
        <begin position="87"/>
        <end position="141"/>
    </location>
</feature>
<keyword evidence="2" id="KW-1133">Transmembrane helix</keyword>
<proteinExistence type="predicted"/>
<evidence type="ECO:0000256" key="1">
    <source>
        <dbReference type="SAM" id="MobiDB-lite"/>
    </source>
</evidence>
<evidence type="ECO:0000313" key="4">
    <source>
        <dbReference type="EMBL" id="EEG27702.1"/>
    </source>
</evidence>
<evidence type="ECO:0000313" key="5">
    <source>
        <dbReference type="Proteomes" id="UP000006247"/>
    </source>
</evidence>
<dbReference type="EMBL" id="ACEB01000007">
    <property type="protein sequence ID" value="EEG27702.1"/>
    <property type="molecule type" value="Genomic_DNA"/>
</dbReference>
<keyword evidence="2" id="KW-0812">Transmembrane</keyword>
<feature type="compositionally biased region" description="Low complexity" evidence="1">
    <location>
        <begin position="103"/>
        <end position="127"/>
    </location>
</feature>
<gene>
    <name evidence="4" type="ORF">CORMATOL_00727</name>
</gene>
<feature type="domain" description="DUF8176" evidence="3">
    <location>
        <begin position="135"/>
        <end position="234"/>
    </location>
</feature>
<organism evidence="4 5">
    <name type="scientific">Corynebacterium matruchotii ATCC 33806</name>
    <dbReference type="NCBI Taxonomy" id="566549"/>
    <lineage>
        <taxon>Bacteria</taxon>
        <taxon>Bacillati</taxon>
        <taxon>Actinomycetota</taxon>
        <taxon>Actinomycetes</taxon>
        <taxon>Mycobacteriales</taxon>
        <taxon>Corynebacteriaceae</taxon>
        <taxon>Corynebacterium</taxon>
    </lineage>
</organism>
<dbReference type="InterPro" id="IPR058489">
    <property type="entry name" value="DUF8176"/>
</dbReference>
<feature type="transmembrane region" description="Helical" evidence="2">
    <location>
        <begin position="62"/>
        <end position="83"/>
    </location>
</feature>
<sequence>MTMNWFDHYASSATPDDLDVPPAVDEETPVEDASPSEPEPEGTTPRRMRWHTHSGGSPLPLWMIKTLVVVALAVVSVGIYTAIQHDSPTNAVATPPPAPPAPSAVAVSTTSPPTTKSQSTSTSSAPPQRCPDQPKATPTTPQGAVVAFQKAYFAGNTEELIKVIDPTSYLATVDWPTLTGDVVGSDFCVKISTVENNVVEANTTVRTPKGEELLFIQSIRTIKEGKTYKISSIEDKPAPTET</sequence>
<evidence type="ECO:0000256" key="2">
    <source>
        <dbReference type="SAM" id="Phobius"/>
    </source>
</evidence>
<accession>C0E177</accession>
<name>C0E177_9CORY</name>